<evidence type="ECO:0000313" key="2">
    <source>
        <dbReference type="Proteomes" id="UP000092665"/>
    </source>
</evidence>
<dbReference type="InterPro" id="IPR008593">
    <property type="entry name" value="Dam_MeTrfase"/>
</dbReference>
<sequence>MADFGGSNTPEEFRDRWQTPVEIFTALDIEFGFYLDAAADYKNSLCAHYLTERDDALECDWVSCGSIYCNPPYSNIGPWILKATEQRRKQLQTVVMLVPADTSVGWFKLAMESVDEIRLITGGRISFINAGNGRPVNGNNKGSLLLIWRPFIKPRCIFTTVDRDELISTGSNILKEIKSHEINQLNKADRS</sequence>
<accession>A0A1B8YFH0</accession>
<keyword evidence="2" id="KW-1185">Reference proteome</keyword>
<dbReference type="GO" id="GO:0009307">
    <property type="term" value="P:DNA restriction-modification system"/>
    <property type="evidence" value="ECO:0007669"/>
    <property type="project" value="InterPro"/>
</dbReference>
<dbReference type="RefSeq" id="WP_065391018.1">
    <property type="nucleotide sequence ID" value="NZ_CAWMQN010000077.1"/>
</dbReference>
<keyword evidence="1" id="KW-0489">Methyltransferase</keyword>
<proteinExistence type="predicted"/>
<dbReference type="PATRIC" id="fig|29488.15.peg.3298"/>
<dbReference type="GO" id="GO:0009007">
    <property type="term" value="F:site-specific DNA-methyltransferase (adenine-specific) activity"/>
    <property type="evidence" value="ECO:0007669"/>
    <property type="project" value="InterPro"/>
</dbReference>
<dbReference type="AlphaFoldDB" id="A0A1B8YFH0"/>
<dbReference type="EMBL" id="LOIC01000077">
    <property type="protein sequence ID" value="OCA53893.1"/>
    <property type="molecule type" value="Genomic_DNA"/>
</dbReference>
<dbReference type="GO" id="GO:0003677">
    <property type="term" value="F:DNA binding"/>
    <property type="evidence" value="ECO:0007669"/>
    <property type="project" value="InterPro"/>
</dbReference>
<comment type="caution">
    <text evidence="1">The sequence shown here is derived from an EMBL/GenBank/DDBJ whole genome shotgun (WGS) entry which is preliminary data.</text>
</comment>
<dbReference type="Proteomes" id="UP000092665">
    <property type="component" value="Unassembled WGS sequence"/>
</dbReference>
<protein>
    <submittedName>
        <fullName evidence="1">DNA N-6-adenine-methyltransferase (Dam)</fullName>
    </submittedName>
</protein>
<dbReference type="NCBIfam" id="TIGR01712">
    <property type="entry name" value="phage_N6A_met"/>
    <property type="match status" value="1"/>
</dbReference>
<keyword evidence="1" id="KW-0808">Transferase</keyword>
<reference evidence="2" key="1">
    <citation type="submission" date="2015-11" db="EMBL/GenBank/DDBJ databases">
        <authorList>
            <person name="Tobias N.J."/>
            <person name="Mishra B."/>
            <person name="Gupta D.K."/>
            <person name="Thines M."/>
            <person name="Stinear T.P."/>
            <person name="Bode H.B."/>
        </authorList>
    </citation>
    <scope>NUCLEOTIDE SEQUENCE [LARGE SCALE GENOMIC DNA]</scope>
    <source>
        <strain evidence="2">PB45.5</strain>
    </source>
</reference>
<dbReference type="Pfam" id="PF05869">
    <property type="entry name" value="Dam"/>
    <property type="match status" value="1"/>
</dbReference>
<gene>
    <name evidence="1" type="ORF">Phpb_02997</name>
</gene>
<organism evidence="1 2">
    <name type="scientific">Photorhabdus namnaonensis</name>
    <dbReference type="NCBI Taxonomy" id="1851568"/>
    <lineage>
        <taxon>Bacteria</taxon>
        <taxon>Pseudomonadati</taxon>
        <taxon>Pseudomonadota</taxon>
        <taxon>Gammaproteobacteria</taxon>
        <taxon>Enterobacterales</taxon>
        <taxon>Morganellaceae</taxon>
        <taxon>Photorhabdus</taxon>
    </lineage>
</organism>
<name>A0A1B8YFH0_9GAMM</name>
<dbReference type="GO" id="GO:0032259">
    <property type="term" value="P:methylation"/>
    <property type="evidence" value="ECO:0007669"/>
    <property type="project" value="UniProtKB-KW"/>
</dbReference>
<evidence type="ECO:0000313" key="1">
    <source>
        <dbReference type="EMBL" id="OCA53893.1"/>
    </source>
</evidence>